<dbReference type="GO" id="GO:0000155">
    <property type="term" value="F:phosphorelay sensor kinase activity"/>
    <property type="evidence" value="ECO:0007669"/>
    <property type="project" value="TreeGrafter"/>
</dbReference>
<sequence length="442" mass="51435">MGRSSKYYWFIAILAGLIILFSQLFYIMQLHRHEKTIYMAQQNEWITNAIYEFNMKMADPKQTVSFNPKNNRLTYIINDQISRFQLKTEDKIHQIIEQSDYDIQDPSRWTLQHFYSYLQAKRDSSAIENLPINFAIKDSINQMKASYPSSWIPPRSCELKMPLGFLTKDTLYASYNYPFKLFLNLAGNQILLTLFVALLLIFCVISLFHTLRWEKRTGKYREVFVHNIVHDLKRPIETELKLHRVLYKTLSPEQKILLEKSTTGLNDMLRSINRMLLQSTNAHGLRLKIKDFDLYKMLDELSNPDSWNIGKEKQADIRLEYLSNRHVIAGDPNFLQPVFINLIDNAFKYTGEKVHILITCEETDRNTIRIKVRDNGTGISPEALKHIFERYSRGDHQGDTKINGHGQGLYFARMIVRAHGGTITAESKPGTGSTFIVTLPVK</sequence>
<dbReference type="PROSITE" id="PS50109">
    <property type="entry name" value="HIS_KIN"/>
    <property type="match status" value="1"/>
</dbReference>
<keyword evidence="4" id="KW-0808">Transferase</keyword>
<evidence type="ECO:0000259" key="7">
    <source>
        <dbReference type="PROSITE" id="PS50109"/>
    </source>
</evidence>
<evidence type="ECO:0000313" key="9">
    <source>
        <dbReference type="Proteomes" id="UP000546007"/>
    </source>
</evidence>
<keyword evidence="6" id="KW-0812">Transmembrane</keyword>
<protein>
    <recommendedName>
        <fullName evidence="2">histidine kinase</fullName>
        <ecNumber evidence="2">2.7.13.3</ecNumber>
    </recommendedName>
</protein>
<feature type="transmembrane region" description="Helical" evidence="6">
    <location>
        <begin position="190"/>
        <end position="211"/>
    </location>
</feature>
<keyword evidence="6" id="KW-1133">Transmembrane helix</keyword>
<evidence type="ECO:0000256" key="3">
    <source>
        <dbReference type="ARBA" id="ARBA00022553"/>
    </source>
</evidence>
<feature type="transmembrane region" description="Helical" evidence="6">
    <location>
        <begin position="7"/>
        <end position="28"/>
    </location>
</feature>
<dbReference type="PRINTS" id="PR00344">
    <property type="entry name" value="BCTRLSENSOR"/>
</dbReference>
<dbReference type="InterPro" id="IPR036890">
    <property type="entry name" value="HATPase_C_sf"/>
</dbReference>
<gene>
    <name evidence="8" type="ORF">GGR14_001972</name>
</gene>
<keyword evidence="6" id="KW-0472">Membrane</keyword>
<dbReference type="SMART" id="SM00387">
    <property type="entry name" value="HATPase_c"/>
    <property type="match status" value="1"/>
</dbReference>
<dbReference type="RefSeq" id="WP_124316270.1">
    <property type="nucleotide sequence ID" value="NZ_AP028155.1"/>
</dbReference>
<dbReference type="PANTHER" id="PTHR43547:SF2">
    <property type="entry name" value="HYBRID SIGNAL TRANSDUCTION HISTIDINE KINASE C"/>
    <property type="match status" value="1"/>
</dbReference>
<dbReference type="GeneID" id="93102411"/>
<evidence type="ECO:0000256" key="1">
    <source>
        <dbReference type="ARBA" id="ARBA00000085"/>
    </source>
</evidence>
<evidence type="ECO:0000256" key="6">
    <source>
        <dbReference type="SAM" id="Phobius"/>
    </source>
</evidence>
<comment type="caution">
    <text evidence="8">The sequence shown here is derived from an EMBL/GenBank/DDBJ whole genome shotgun (WGS) entry which is preliminary data.</text>
</comment>
<evidence type="ECO:0000256" key="2">
    <source>
        <dbReference type="ARBA" id="ARBA00012438"/>
    </source>
</evidence>
<organism evidence="8 9">
    <name type="scientific">Butyricimonas faecihominis</name>
    <dbReference type="NCBI Taxonomy" id="1472416"/>
    <lineage>
        <taxon>Bacteria</taxon>
        <taxon>Pseudomonadati</taxon>
        <taxon>Bacteroidota</taxon>
        <taxon>Bacteroidia</taxon>
        <taxon>Bacteroidales</taxon>
        <taxon>Odoribacteraceae</taxon>
        <taxon>Butyricimonas</taxon>
    </lineage>
</organism>
<dbReference type="SUPFAM" id="SSF55874">
    <property type="entry name" value="ATPase domain of HSP90 chaperone/DNA topoisomerase II/histidine kinase"/>
    <property type="match status" value="1"/>
</dbReference>
<keyword evidence="3" id="KW-0597">Phosphoprotein</keyword>
<dbReference type="Gene3D" id="3.30.565.10">
    <property type="entry name" value="Histidine kinase-like ATPase, C-terminal domain"/>
    <property type="match status" value="1"/>
</dbReference>
<dbReference type="InterPro" id="IPR003594">
    <property type="entry name" value="HATPase_dom"/>
</dbReference>
<dbReference type="InterPro" id="IPR004358">
    <property type="entry name" value="Sig_transdc_His_kin-like_C"/>
</dbReference>
<dbReference type="CDD" id="cd00075">
    <property type="entry name" value="HATPase"/>
    <property type="match status" value="1"/>
</dbReference>
<reference evidence="8 9" key="1">
    <citation type="submission" date="2020-08" db="EMBL/GenBank/DDBJ databases">
        <title>Genomic Encyclopedia of Type Strains, Phase IV (KMG-IV): sequencing the most valuable type-strain genomes for metagenomic binning, comparative biology and taxonomic classification.</title>
        <authorList>
            <person name="Goeker M."/>
        </authorList>
    </citation>
    <scope>NUCLEOTIDE SEQUENCE [LARGE SCALE GENOMIC DNA]</scope>
    <source>
        <strain evidence="8 9">DSM 105721</strain>
    </source>
</reference>
<evidence type="ECO:0000256" key="4">
    <source>
        <dbReference type="ARBA" id="ARBA00022679"/>
    </source>
</evidence>
<feature type="domain" description="Histidine kinase" evidence="7">
    <location>
        <begin position="227"/>
        <end position="442"/>
    </location>
</feature>
<dbReference type="EC" id="2.7.13.3" evidence="2"/>
<dbReference type="PANTHER" id="PTHR43547">
    <property type="entry name" value="TWO-COMPONENT HISTIDINE KINASE"/>
    <property type="match status" value="1"/>
</dbReference>
<dbReference type="Pfam" id="PF02518">
    <property type="entry name" value="HATPase_c"/>
    <property type="match status" value="1"/>
</dbReference>
<accession>A0A7W6MYU2</accession>
<dbReference type="EMBL" id="JACIES010000004">
    <property type="protein sequence ID" value="MBB4026182.1"/>
    <property type="molecule type" value="Genomic_DNA"/>
</dbReference>
<dbReference type="InterPro" id="IPR005467">
    <property type="entry name" value="His_kinase_dom"/>
</dbReference>
<comment type="catalytic activity">
    <reaction evidence="1">
        <text>ATP + protein L-histidine = ADP + protein N-phospho-L-histidine.</text>
        <dbReference type="EC" id="2.7.13.3"/>
    </reaction>
</comment>
<dbReference type="FunFam" id="3.30.565.10:FF:000006">
    <property type="entry name" value="Sensor histidine kinase WalK"/>
    <property type="match status" value="1"/>
</dbReference>
<keyword evidence="5 8" id="KW-0418">Kinase</keyword>
<dbReference type="OrthoDB" id="9813151at2"/>
<dbReference type="Proteomes" id="UP000546007">
    <property type="component" value="Unassembled WGS sequence"/>
</dbReference>
<evidence type="ECO:0000313" key="8">
    <source>
        <dbReference type="EMBL" id="MBB4026182.1"/>
    </source>
</evidence>
<proteinExistence type="predicted"/>
<keyword evidence="9" id="KW-1185">Reference proteome</keyword>
<dbReference type="AlphaFoldDB" id="A0A7W6MYU2"/>
<name>A0A7W6MYU2_9BACT</name>
<evidence type="ECO:0000256" key="5">
    <source>
        <dbReference type="ARBA" id="ARBA00022777"/>
    </source>
</evidence>